<feature type="region of interest" description="Disordered" evidence="1">
    <location>
        <begin position="50"/>
        <end position="90"/>
    </location>
</feature>
<dbReference type="OrthoDB" id="4473016at2"/>
<dbReference type="Proteomes" id="UP000254569">
    <property type="component" value="Unassembled WGS sequence"/>
</dbReference>
<evidence type="ECO:0000313" key="3">
    <source>
        <dbReference type="Proteomes" id="UP000254569"/>
    </source>
</evidence>
<gene>
    <name evidence="2" type="ORF">NCTC13296_04465</name>
</gene>
<dbReference type="EMBL" id="UGVI01000003">
    <property type="protein sequence ID" value="SUF09267.1"/>
    <property type="molecule type" value="Genomic_DNA"/>
</dbReference>
<name>A0A379PR63_9NOCA</name>
<dbReference type="AlphaFoldDB" id="A0A379PR63"/>
<evidence type="ECO:0000313" key="2">
    <source>
        <dbReference type="EMBL" id="SUF09267.1"/>
    </source>
</evidence>
<dbReference type="RefSeq" id="WP_064064021.1">
    <property type="nucleotide sequence ID" value="NZ_LPZN01000024.1"/>
</dbReference>
<keyword evidence="3" id="KW-1185">Reference proteome</keyword>
<feature type="compositionally biased region" description="Basic and acidic residues" evidence="1">
    <location>
        <begin position="50"/>
        <end position="68"/>
    </location>
</feature>
<organism evidence="2 3">
    <name type="scientific">Rhodococcus gordoniae</name>
    <dbReference type="NCBI Taxonomy" id="223392"/>
    <lineage>
        <taxon>Bacteria</taxon>
        <taxon>Bacillati</taxon>
        <taxon>Actinomycetota</taxon>
        <taxon>Actinomycetes</taxon>
        <taxon>Mycobacteriales</taxon>
        <taxon>Nocardiaceae</taxon>
        <taxon>Rhodococcus</taxon>
    </lineage>
</organism>
<dbReference type="Gene3D" id="6.10.180.30">
    <property type="match status" value="1"/>
</dbReference>
<protein>
    <submittedName>
        <fullName evidence="2">Uncharacterized protein</fullName>
    </submittedName>
</protein>
<accession>A0A379PR63</accession>
<proteinExistence type="predicted"/>
<evidence type="ECO:0000256" key="1">
    <source>
        <dbReference type="SAM" id="MobiDB-lite"/>
    </source>
</evidence>
<sequence length="90" mass="9939">MTGKKRMAFDITEADADRIRAAYVGTRASLPPATLSEFITDLLVEATERLEAEHNEGRPWRTPSRSELKSLSQTGVGRNAPGRPGEQDQQ</sequence>
<reference evidence="2 3" key="1">
    <citation type="submission" date="2018-06" db="EMBL/GenBank/DDBJ databases">
        <authorList>
            <consortium name="Pathogen Informatics"/>
            <person name="Doyle S."/>
        </authorList>
    </citation>
    <scope>NUCLEOTIDE SEQUENCE [LARGE SCALE GENOMIC DNA]</scope>
    <source>
        <strain evidence="2 3">NCTC13296</strain>
    </source>
</reference>